<name>A0A3Q2XYZ4_HIPCM</name>
<evidence type="ECO:0000256" key="4">
    <source>
        <dbReference type="SAM" id="MobiDB-lite"/>
    </source>
</evidence>
<proteinExistence type="predicted"/>
<dbReference type="Pfam" id="PF00406">
    <property type="entry name" value="ADK"/>
    <property type="match status" value="1"/>
</dbReference>
<dbReference type="Ensembl" id="ENSHCOT00000015863.1">
    <property type="protein sequence ID" value="ENSHCOP00000009682.1"/>
    <property type="gene ID" value="ENSHCOG00000012170.1"/>
</dbReference>
<dbReference type="Proteomes" id="UP000264820">
    <property type="component" value="Unplaced"/>
</dbReference>
<keyword evidence="2" id="KW-0547">Nucleotide-binding</keyword>
<feature type="region of interest" description="Disordered" evidence="4">
    <location>
        <begin position="177"/>
        <end position="199"/>
    </location>
</feature>
<evidence type="ECO:0000256" key="1">
    <source>
        <dbReference type="ARBA" id="ARBA00022679"/>
    </source>
</evidence>
<protein>
    <submittedName>
        <fullName evidence="5">Uncharacterized protein</fullName>
    </submittedName>
</protein>
<dbReference type="Gene3D" id="3.40.50.300">
    <property type="entry name" value="P-loop containing nucleotide triphosphate hydrolases"/>
    <property type="match status" value="2"/>
</dbReference>
<sequence length="568" mass="65127">CLILGNKTGMDLVDNLIEEDAERQRLLSKPTCFLVVGRPVNDATHTQQTLRYTCTVEPIILQLLDILNAGASIPEDVVLRLILDMLNSTKVEHYGYVLSCLPFMSEEGVSVDEQMEMIRKLKLKPDFIINIKCADKDLVKRLSSQKQHPMTGLLYNQDQWKLDNEFHVTGFIDEEIVEEEDKEDSQDEDEEEEEQPPQRCTIDQLVWIPERQSRNTSLRINTYKDNILRPLEDYMMDHNPIYLLEVDGSDTPEELLFVSRIIQRACCSVLLMCFPCLLLVCVIPPGIDGHTEDLLRFMSSSRMLVPGFRWRRSRWGRSCPVALKEGLLVPGKPEFSVGFRDKMYILSSQEAYDKFVTNPRRYLLPPMPSPPCRVCIIGTKASGRPDLSKLMAARHNVSVLELEKLAEPLVAELEKEWLVKVKEDSTQAAMEKIRTKQQNEQSSGKLLSRFLQFSTVQYSNNLNHDFFFFCAMCLLSQNESSNVGADVGNGWVLDNFPRNSSQLEALHRAGIHPDFLFCLMHTEVNQSKYQVIINIAPFAMQISPALHRQKTPKVRQRFLPMLQNICRA</sequence>
<evidence type="ECO:0000313" key="5">
    <source>
        <dbReference type="Ensembl" id="ENSHCOP00000009682.1"/>
    </source>
</evidence>
<dbReference type="GO" id="GO:0006139">
    <property type="term" value="P:nucleobase-containing compound metabolic process"/>
    <property type="evidence" value="ECO:0007669"/>
    <property type="project" value="InterPro"/>
</dbReference>
<dbReference type="InterPro" id="IPR000850">
    <property type="entry name" value="Adenylat/UMP-CMP_kin"/>
</dbReference>
<dbReference type="GO" id="GO:0019205">
    <property type="term" value="F:nucleobase-containing compound kinase activity"/>
    <property type="evidence" value="ECO:0007669"/>
    <property type="project" value="InterPro"/>
</dbReference>
<accession>A0A3Q2XYZ4</accession>
<dbReference type="GeneTree" id="ENSGT00740000115564"/>
<dbReference type="PANTHER" id="PTHR23359">
    <property type="entry name" value="NUCLEOTIDE KINASE"/>
    <property type="match status" value="1"/>
</dbReference>
<dbReference type="InterPro" id="IPR027417">
    <property type="entry name" value="P-loop_NTPase"/>
</dbReference>
<dbReference type="OMA" id="LFTTVMD"/>
<feature type="compositionally biased region" description="Acidic residues" evidence="4">
    <location>
        <begin position="177"/>
        <end position="195"/>
    </location>
</feature>
<dbReference type="STRING" id="109280.ENSHCOP00000009682"/>
<dbReference type="GO" id="GO:0005524">
    <property type="term" value="F:ATP binding"/>
    <property type="evidence" value="ECO:0007669"/>
    <property type="project" value="InterPro"/>
</dbReference>
<evidence type="ECO:0000256" key="3">
    <source>
        <dbReference type="ARBA" id="ARBA00022777"/>
    </source>
</evidence>
<dbReference type="AlphaFoldDB" id="A0A3Q2XYZ4"/>
<keyword evidence="6" id="KW-1185">Reference proteome</keyword>
<reference evidence="5" key="1">
    <citation type="submission" date="2025-08" db="UniProtKB">
        <authorList>
            <consortium name="Ensembl"/>
        </authorList>
    </citation>
    <scope>IDENTIFICATION</scope>
</reference>
<keyword evidence="3" id="KW-0418">Kinase</keyword>
<evidence type="ECO:0000256" key="2">
    <source>
        <dbReference type="ARBA" id="ARBA00022741"/>
    </source>
</evidence>
<reference evidence="5" key="2">
    <citation type="submission" date="2025-09" db="UniProtKB">
        <authorList>
            <consortium name="Ensembl"/>
        </authorList>
    </citation>
    <scope>IDENTIFICATION</scope>
</reference>
<evidence type="ECO:0000313" key="6">
    <source>
        <dbReference type="Proteomes" id="UP000264820"/>
    </source>
</evidence>
<organism evidence="5 6">
    <name type="scientific">Hippocampus comes</name>
    <name type="common">Tiger tail seahorse</name>
    <dbReference type="NCBI Taxonomy" id="109280"/>
    <lineage>
        <taxon>Eukaryota</taxon>
        <taxon>Metazoa</taxon>
        <taxon>Chordata</taxon>
        <taxon>Craniata</taxon>
        <taxon>Vertebrata</taxon>
        <taxon>Euteleostomi</taxon>
        <taxon>Actinopterygii</taxon>
        <taxon>Neopterygii</taxon>
        <taxon>Teleostei</taxon>
        <taxon>Neoteleostei</taxon>
        <taxon>Acanthomorphata</taxon>
        <taxon>Syngnathiaria</taxon>
        <taxon>Syngnathiformes</taxon>
        <taxon>Syngnathoidei</taxon>
        <taxon>Syngnathidae</taxon>
        <taxon>Hippocampus</taxon>
    </lineage>
</organism>
<keyword evidence="1" id="KW-0808">Transferase</keyword>